<sequence>MINTVYLSLKKVFNNEVSVDCFFEKGFSDLEYKHIAALSALVFVEDKINTNKLNTYSDIIVRLNLDDFAFAIVCLYEMYQDNDIFFSMQEKKNISLSILDALTDNHNPDFDEYHRRLAHAISGLYQADRYLVKDNGDTIPLYGIWQKNHKDSTQILSERSNSA</sequence>
<gene>
    <name evidence="1" type="ORF">G163CM_45980</name>
</gene>
<name>A0ABY3SBG5_9ENTR</name>
<proteinExistence type="predicted"/>
<accession>A0ABY3SBG5</accession>
<evidence type="ECO:0000313" key="2">
    <source>
        <dbReference type="Proteomes" id="UP001199659"/>
    </source>
</evidence>
<dbReference type="Proteomes" id="UP001199659">
    <property type="component" value="Chromosome"/>
</dbReference>
<organism evidence="1 2">
    <name type="scientific">Pseudocitrobacter corydidari</name>
    <dbReference type="NCBI Taxonomy" id="2891570"/>
    <lineage>
        <taxon>Bacteria</taxon>
        <taxon>Pseudomonadati</taxon>
        <taxon>Pseudomonadota</taxon>
        <taxon>Gammaproteobacteria</taxon>
        <taxon>Enterobacterales</taxon>
        <taxon>Enterobacteriaceae</taxon>
        <taxon>Pseudocitrobacter</taxon>
    </lineage>
</organism>
<evidence type="ECO:0000313" key="1">
    <source>
        <dbReference type="EMBL" id="UGS43815.1"/>
    </source>
</evidence>
<dbReference type="RefSeq" id="WP_231826407.1">
    <property type="nucleotide sequence ID" value="NZ_CP087880.1"/>
</dbReference>
<reference evidence="1 2" key="1">
    <citation type="journal article" date="2022" name="Int. J. Syst. Evol. Microbiol.">
        <title>Pseudocitrobacter corydidari sp. nov., isolated from the Asian emerald cockroach Corydidarum magnifica.</title>
        <authorList>
            <person name="Guzman J."/>
            <person name="Poehlein A."/>
            <person name="Glaeser S.P."/>
            <person name="Schwengers O."/>
            <person name="Blom J."/>
            <person name="Hollensteiner J."/>
            <person name="Kampfer P."/>
            <person name="Vilcinskas A."/>
        </authorList>
    </citation>
    <scope>NUCLEOTIDE SEQUENCE [LARGE SCALE GENOMIC DNA]</scope>
    <source>
        <strain evidence="1">G163CM</strain>
    </source>
</reference>
<protein>
    <submittedName>
        <fullName evidence="1">Uncharacterized protein</fullName>
    </submittedName>
</protein>
<keyword evidence="2" id="KW-1185">Reference proteome</keyword>
<dbReference type="EMBL" id="CP087880">
    <property type="protein sequence ID" value="UGS43815.1"/>
    <property type="molecule type" value="Genomic_DNA"/>
</dbReference>